<keyword evidence="1" id="KW-0732">Signal</keyword>
<sequence length="211" mass="21549">MKLMKNLTYSNLTSTTALVLALTGVGGAAYAAGLAENSVGSPQIKDSAVKTSELGKDAVNAAKVDNGSLTLADLNAPARKALTADAFYDELEFHNISSGSPDTTIFEFTVPAGDYFVSASANVTNTGDFLNDFTCKITQPIGDLARTVATSEVRVGASGGDLGTISLDGVAVDTEAAITLTMTCDGEVAPYSGKVLDPTIVAVELGTAAQQ</sequence>
<feature type="chain" id="PRO_5022947614" evidence="1">
    <location>
        <begin position="32"/>
        <end position="211"/>
    </location>
</feature>
<evidence type="ECO:0000256" key="1">
    <source>
        <dbReference type="SAM" id="SignalP"/>
    </source>
</evidence>
<protein>
    <submittedName>
        <fullName evidence="2">Uncharacterized protein</fullName>
    </submittedName>
</protein>
<dbReference type="RefSeq" id="WP_149727607.1">
    <property type="nucleotide sequence ID" value="NZ_VUJV01000002.1"/>
</dbReference>
<reference evidence="2 3" key="2">
    <citation type="submission" date="2019-09" db="EMBL/GenBank/DDBJ databases">
        <authorList>
            <person name="Jin C."/>
        </authorList>
    </citation>
    <scope>NUCLEOTIDE SEQUENCE [LARGE SCALE GENOMIC DNA]</scope>
    <source>
        <strain evidence="2 3">BN130099</strain>
    </source>
</reference>
<evidence type="ECO:0000313" key="2">
    <source>
        <dbReference type="EMBL" id="KAA1420183.1"/>
    </source>
</evidence>
<dbReference type="AlphaFoldDB" id="A0A5B1LHQ7"/>
<organism evidence="2 3">
    <name type="scientific">Nocardioides humilatus</name>
    <dbReference type="NCBI Taxonomy" id="2607660"/>
    <lineage>
        <taxon>Bacteria</taxon>
        <taxon>Bacillati</taxon>
        <taxon>Actinomycetota</taxon>
        <taxon>Actinomycetes</taxon>
        <taxon>Propionibacteriales</taxon>
        <taxon>Nocardioidaceae</taxon>
        <taxon>Nocardioides</taxon>
    </lineage>
</organism>
<keyword evidence="3" id="KW-1185">Reference proteome</keyword>
<gene>
    <name evidence="2" type="ORF">F0U44_07080</name>
</gene>
<dbReference type="Proteomes" id="UP000325003">
    <property type="component" value="Unassembled WGS sequence"/>
</dbReference>
<evidence type="ECO:0000313" key="3">
    <source>
        <dbReference type="Proteomes" id="UP000325003"/>
    </source>
</evidence>
<name>A0A5B1LHQ7_9ACTN</name>
<comment type="caution">
    <text evidence="2">The sequence shown here is derived from an EMBL/GenBank/DDBJ whole genome shotgun (WGS) entry which is preliminary data.</text>
</comment>
<dbReference type="EMBL" id="VUJV01000002">
    <property type="protein sequence ID" value="KAA1420183.1"/>
    <property type="molecule type" value="Genomic_DNA"/>
</dbReference>
<proteinExistence type="predicted"/>
<reference evidence="2 3" key="1">
    <citation type="submission" date="2019-09" db="EMBL/GenBank/DDBJ databases">
        <title>Nocardioides panacisoli sp. nov., isolated from the soil of a ginseng field.</title>
        <authorList>
            <person name="Cho C."/>
        </authorList>
    </citation>
    <scope>NUCLEOTIDE SEQUENCE [LARGE SCALE GENOMIC DNA]</scope>
    <source>
        <strain evidence="2 3">BN130099</strain>
    </source>
</reference>
<feature type="signal peptide" evidence="1">
    <location>
        <begin position="1"/>
        <end position="31"/>
    </location>
</feature>
<accession>A0A5B1LHQ7</accession>